<reference evidence="2" key="1">
    <citation type="journal article" date="2020" name="Stud. Mycol.">
        <title>101 Dothideomycetes genomes: a test case for predicting lifestyles and emergence of pathogens.</title>
        <authorList>
            <person name="Haridas S."/>
            <person name="Albert R."/>
            <person name="Binder M."/>
            <person name="Bloem J."/>
            <person name="Labutti K."/>
            <person name="Salamov A."/>
            <person name="Andreopoulos B."/>
            <person name="Baker S."/>
            <person name="Barry K."/>
            <person name="Bills G."/>
            <person name="Bluhm B."/>
            <person name="Cannon C."/>
            <person name="Castanera R."/>
            <person name="Culley D."/>
            <person name="Daum C."/>
            <person name="Ezra D."/>
            <person name="Gonzalez J."/>
            <person name="Henrissat B."/>
            <person name="Kuo A."/>
            <person name="Liang C."/>
            <person name="Lipzen A."/>
            <person name="Lutzoni F."/>
            <person name="Magnuson J."/>
            <person name="Mondo S."/>
            <person name="Nolan M."/>
            <person name="Ohm R."/>
            <person name="Pangilinan J."/>
            <person name="Park H.-J."/>
            <person name="Ramirez L."/>
            <person name="Alfaro M."/>
            <person name="Sun H."/>
            <person name="Tritt A."/>
            <person name="Yoshinaga Y."/>
            <person name="Zwiers L.-H."/>
            <person name="Turgeon B."/>
            <person name="Goodwin S."/>
            <person name="Spatafora J."/>
            <person name="Crous P."/>
            <person name="Grigoriev I."/>
        </authorList>
    </citation>
    <scope>NUCLEOTIDE SEQUENCE</scope>
    <source>
        <strain evidence="2">CBS 125425</strain>
    </source>
</reference>
<feature type="region of interest" description="Disordered" evidence="1">
    <location>
        <begin position="1"/>
        <end position="77"/>
    </location>
</feature>
<dbReference type="Proteomes" id="UP000799444">
    <property type="component" value="Unassembled WGS sequence"/>
</dbReference>
<feature type="compositionally biased region" description="Basic and acidic residues" evidence="1">
    <location>
        <begin position="123"/>
        <end position="140"/>
    </location>
</feature>
<sequence>MNEDQQQPHSGFESASVEQIDKEDVDAPHTRDDTQSTASDSEPEEDPTPLERISQEQFNEGRVRRFGTTNPERMEVPFWDAMVEARISAWGARMRFTKKSEVGSDSEAQSGGLDQEQLNESGEESKKEDVELQVDKTSKEEDTELQVDEKATIQVESKEADDEGPLISEVKESIFGSPIWCFSRFGQSTTKLPHGTLVYIGGEHEDWYDPDFLIFNDVVVMERSAGKMDGIAKPRREFTIYGYPEEVFPPTDFHTATFVPSLNAIVIIGNIGYGTIARKAMRDEGQTPVYRLDVGTWKMTEIETEGDCPSGICRHEAALESDGAAPIIRVRGTEDHPYLSATTRYMVRDGEEVSVEVDHNETWTLDVFEKKWKKEMLGNVTGDEGVGETKPGDEGVGET</sequence>
<protein>
    <submittedName>
        <fullName evidence="2">Uncharacterized protein</fullName>
    </submittedName>
</protein>
<dbReference type="EMBL" id="ML996347">
    <property type="protein sequence ID" value="KAF2727203.1"/>
    <property type="molecule type" value="Genomic_DNA"/>
</dbReference>
<evidence type="ECO:0000256" key="1">
    <source>
        <dbReference type="SAM" id="MobiDB-lite"/>
    </source>
</evidence>
<proteinExistence type="predicted"/>
<dbReference type="SUPFAM" id="SSF50965">
    <property type="entry name" value="Galactose oxidase, central domain"/>
    <property type="match status" value="1"/>
</dbReference>
<evidence type="ECO:0000313" key="3">
    <source>
        <dbReference type="Proteomes" id="UP000799444"/>
    </source>
</evidence>
<organism evidence="2 3">
    <name type="scientific">Polyplosphaeria fusca</name>
    <dbReference type="NCBI Taxonomy" id="682080"/>
    <lineage>
        <taxon>Eukaryota</taxon>
        <taxon>Fungi</taxon>
        <taxon>Dikarya</taxon>
        <taxon>Ascomycota</taxon>
        <taxon>Pezizomycotina</taxon>
        <taxon>Dothideomycetes</taxon>
        <taxon>Pleosporomycetidae</taxon>
        <taxon>Pleosporales</taxon>
        <taxon>Tetraplosphaeriaceae</taxon>
        <taxon>Polyplosphaeria</taxon>
    </lineage>
</organism>
<dbReference type="InterPro" id="IPR011043">
    <property type="entry name" value="Gal_Oxase/kelch_b-propeller"/>
</dbReference>
<feature type="region of interest" description="Disordered" evidence="1">
    <location>
        <begin position="380"/>
        <end position="399"/>
    </location>
</feature>
<evidence type="ECO:0000313" key="2">
    <source>
        <dbReference type="EMBL" id="KAF2727203.1"/>
    </source>
</evidence>
<feature type="compositionally biased region" description="Basic and acidic residues" evidence="1">
    <location>
        <begin position="19"/>
        <end position="34"/>
    </location>
</feature>
<comment type="caution">
    <text evidence="2">The sequence shown here is derived from an EMBL/GenBank/DDBJ whole genome shotgun (WGS) entry which is preliminary data.</text>
</comment>
<dbReference type="AlphaFoldDB" id="A0A9P4QH56"/>
<name>A0A9P4QH56_9PLEO</name>
<dbReference type="OrthoDB" id="432528at2759"/>
<feature type="region of interest" description="Disordered" evidence="1">
    <location>
        <begin position="101"/>
        <end position="147"/>
    </location>
</feature>
<accession>A0A9P4QH56</accession>
<keyword evidence="3" id="KW-1185">Reference proteome</keyword>
<gene>
    <name evidence="2" type="ORF">EJ04DRAFT_517406</name>
</gene>